<feature type="domain" description="Glycosyl transferase family 1" evidence="2">
    <location>
        <begin position="1066"/>
        <end position="1212"/>
    </location>
</feature>
<reference evidence="3 4" key="1">
    <citation type="submission" date="2020-08" db="EMBL/GenBank/DDBJ databases">
        <title>Genomic Encyclopedia of Type Strains, Phase III (KMG-III): the genomes of soil and plant-associated and newly described type strains.</title>
        <authorList>
            <person name="Whitman W."/>
        </authorList>
    </citation>
    <scope>NUCLEOTIDE SEQUENCE [LARGE SCALE GENOMIC DNA]</scope>
    <source>
        <strain evidence="3 4">CECT 4462</strain>
    </source>
</reference>
<name>A0A839T424_AZOMA</name>
<dbReference type="InterPro" id="IPR001296">
    <property type="entry name" value="Glyco_trans_1"/>
</dbReference>
<dbReference type="SUPFAM" id="SSF53756">
    <property type="entry name" value="UDP-Glycosyltransferase/glycogen phosphorylase"/>
    <property type="match status" value="3"/>
</dbReference>
<dbReference type="CDD" id="cd03809">
    <property type="entry name" value="GT4_MtfB-like"/>
    <property type="match status" value="2"/>
</dbReference>
<dbReference type="GO" id="GO:0009103">
    <property type="term" value="P:lipopolysaccharide biosynthetic process"/>
    <property type="evidence" value="ECO:0007669"/>
    <property type="project" value="TreeGrafter"/>
</dbReference>
<dbReference type="EMBL" id="JACHXI010000003">
    <property type="protein sequence ID" value="MBB3102473.1"/>
    <property type="molecule type" value="Genomic_DNA"/>
</dbReference>
<evidence type="ECO:0000313" key="4">
    <source>
        <dbReference type="Proteomes" id="UP000549250"/>
    </source>
</evidence>
<accession>A0A839T424</accession>
<dbReference type="Pfam" id="PF00534">
    <property type="entry name" value="Glycos_transf_1"/>
    <property type="match status" value="2"/>
</dbReference>
<dbReference type="PANTHER" id="PTHR46401:SF2">
    <property type="entry name" value="GLYCOSYLTRANSFERASE WBBK-RELATED"/>
    <property type="match status" value="1"/>
</dbReference>
<evidence type="ECO:0000259" key="2">
    <source>
        <dbReference type="Pfam" id="PF00534"/>
    </source>
</evidence>
<dbReference type="RefSeq" id="WP_183165471.1">
    <property type="nucleotide sequence ID" value="NZ_JACHXI010000003.1"/>
</dbReference>
<comment type="caution">
    <text evidence="3">The sequence shown here is derived from an EMBL/GenBank/DDBJ whole genome shotgun (WGS) entry which is preliminary data.</text>
</comment>
<organism evidence="3 4">
    <name type="scientific">Azomonas macrocytogenes</name>
    <name type="common">Azotobacter macrocytogenes</name>
    <dbReference type="NCBI Taxonomy" id="69962"/>
    <lineage>
        <taxon>Bacteria</taxon>
        <taxon>Pseudomonadati</taxon>
        <taxon>Pseudomonadota</taxon>
        <taxon>Gammaproteobacteria</taxon>
        <taxon>Pseudomonadales</taxon>
        <taxon>Pseudomonadaceae</taxon>
        <taxon>Azomonas</taxon>
    </lineage>
</organism>
<keyword evidence="1 3" id="KW-0808">Transferase</keyword>
<gene>
    <name evidence="3" type="ORF">FHR87_000856</name>
</gene>
<dbReference type="PANTHER" id="PTHR46401">
    <property type="entry name" value="GLYCOSYLTRANSFERASE WBBK-RELATED"/>
    <property type="match status" value="1"/>
</dbReference>
<dbReference type="AlphaFoldDB" id="A0A839T424"/>
<feature type="domain" description="Glycosyl transferase family 1" evidence="2">
    <location>
        <begin position="225"/>
        <end position="383"/>
    </location>
</feature>
<evidence type="ECO:0000313" key="3">
    <source>
        <dbReference type="EMBL" id="MBB3102473.1"/>
    </source>
</evidence>
<dbReference type="Proteomes" id="UP000549250">
    <property type="component" value="Unassembled WGS sequence"/>
</dbReference>
<proteinExistence type="predicted"/>
<dbReference type="Gene3D" id="3.40.50.2000">
    <property type="entry name" value="Glycogen Phosphorylase B"/>
    <property type="match status" value="4"/>
</dbReference>
<sequence>MRIVIDLQGAQSTGSRHRGIGRYTSSLVEAIIRSQGEHEVLLALSGFFPDTIEPIRASFQGLLPHENIRVWHAPGPVGYLDHNNIGARQAAEYLREAFLASLNPSVVLVTSLFEGLGDDAVSSIGSLNQTIPTAVILYDLIPLIHRSPYLDNPSVAEWYENKIGHLRRADLLLAISESSRQEGIRYLGFSEAQVVNISTAADAHFHKQPITSERQASVLQRYGFEQPFVMYTGGIDHRKNIEGLVRAYARLPAHLRNNHQLAIVCSIRPEDRIRLEALAKQHGLQRKELVLTGFVSEEDLVTLYNLCKIFVFPSWHEGFGLPALEAMACGRAVIAANASSLPEVIGCDEALFDPLDDDSIARKLEQVLTDEDFRQTLEQRGIEQAKNFSWDKSAKLAIDALEACIARQEEQDDMASRPVCRPRLAYVSPLPPEHSGISDYSAELLPELARHYDIEVIVAQESVSTPWIRANCPIRTVEWFRLHPKAFDRVLYHVGNSAFHQHMLTLLEEIPGVVILHDFFLSSLVRHMEWCGYEPNFWTRALYTAHGYLAPYHRFLAKDDMETVWYYPCNQKVLEQAQGIIVHSENSRRLARKWYGDKAGQDWALIPLLRVPDFSSKQERQLAREALGLRPDDFLVCSFGLLGPSKLNHRLLDVWLRSPMARDEQCILVFVGDNTASEYGESLVKAISASPGSSRIRITGWADSILFRRYLVAADVGVQLRTLSRGETSAAVLDCMNHGLATIVNANGSMADLPDDGVWKLPDEFTDAQLIYALQSLWQDVKARQRLGEQARAIIRTQHAPSTCANQYFETIEYFHCKSASSVHRLTSALAQHTDVSSNSQQCLALAEAIDRSIIPPLQQRQLLVDISELVQHDAKSGIQRVVRSILQEWLLNPPQDYRIEPVYATIDQPGYRYARQFTLGFLQCPDNILHDEPITYYAGDVFLGLDLQPEVASVQREVYQAMRRQGVSVRFIVYDLLLLQLPHCFPEGLTQALENWLQIITESDGAICISKAVANELKAWLQTHEVVRERKFSVNWFHLGGDLSRSAPTAGLPTGASKVLTSLRSRPTFLLVGTIEPRKGHSQALAAFEYLWARDTNANLVIVGKQGWMVEKLTQKLCSHPECNQRLFWLDGISDEYLEKTYAASTCLIAASEGEGFGLPLIEAAQHKLPIIARDIPVFREVAGEHAYYFEGRTAEELATAIEDWLRLYEKGQHPTSGTMPWLTWKESAEQLKHVLFTSATKQEITNCIDVMDTIACSALSNKAQTIEPEIGVSHR</sequence>
<dbReference type="GO" id="GO:0016757">
    <property type="term" value="F:glycosyltransferase activity"/>
    <property type="evidence" value="ECO:0007669"/>
    <property type="project" value="InterPro"/>
</dbReference>
<protein>
    <submittedName>
        <fullName evidence="3">Glycosyltransferase involved in cell wall biosynthesis</fullName>
    </submittedName>
</protein>
<keyword evidence="4" id="KW-1185">Reference proteome</keyword>
<dbReference type="CDD" id="cd03801">
    <property type="entry name" value="GT4_PimA-like"/>
    <property type="match status" value="1"/>
</dbReference>
<evidence type="ECO:0000256" key="1">
    <source>
        <dbReference type="ARBA" id="ARBA00022679"/>
    </source>
</evidence>